<comment type="subunit">
    <text evidence="9">Homodimer.</text>
</comment>
<feature type="binding site" evidence="9">
    <location>
        <position position="64"/>
    </location>
    <ligand>
        <name>substrate</name>
    </ligand>
</feature>
<dbReference type="HAMAP" id="MF_00197">
    <property type="entry name" value="DAP_epimerase"/>
    <property type="match status" value="1"/>
</dbReference>
<dbReference type="RefSeq" id="WP_019554161.1">
    <property type="nucleotide sequence ID" value="NZ_FNZK01000003.1"/>
</dbReference>
<evidence type="ECO:0000256" key="6">
    <source>
        <dbReference type="ARBA" id="ARBA00023154"/>
    </source>
</evidence>
<dbReference type="Gene3D" id="3.10.310.10">
    <property type="entry name" value="Diaminopimelate Epimerase, Chain A, domain 1"/>
    <property type="match status" value="2"/>
</dbReference>
<feature type="binding site" evidence="9">
    <location>
        <begin position="74"/>
        <end position="75"/>
    </location>
    <ligand>
        <name>substrate</name>
    </ligand>
</feature>
<feature type="binding site" evidence="9">
    <location>
        <position position="13"/>
    </location>
    <ligand>
        <name>substrate</name>
    </ligand>
</feature>
<dbReference type="GO" id="GO:0009089">
    <property type="term" value="P:lysine biosynthetic process via diaminopimelate"/>
    <property type="evidence" value="ECO:0007669"/>
    <property type="project" value="UniProtKB-UniRule"/>
</dbReference>
<proteinExistence type="inferred from homology"/>
<protein>
    <recommendedName>
        <fullName evidence="3 9">Diaminopimelate epimerase</fullName>
        <shortName evidence="9">DAP epimerase</shortName>
        <ecNumber evidence="3 9">5.1.1.7</ecNumber>
    </recommendedName>
    <alternativeName>
        <fullName evidence="9">PLP-independent amino acid racemase</fullName>
    </alternativeName>
</protein>
<evidence type="ECO:0000256" key="10">
    <source>
        <dbReference type="PROSITE-ProRule" id="PRU10125"/>
    </source>
</evidence>
<evidence type="ECO:0000256" key="9">
    <source>
        <dbReference type="HAMAP-Rule" id="MF_00197"/>
    </source>
</evidence>
<evidence type="ECO:0000256" key="2">
    <source>
        <dbReference type="ARBA" id="ARBA00010219"/>
    </source>
</evidence>
<comment type="pathway">
    <text evidence="1 9">Amino-acid biosynthesis; L-lysine biosynthesis via DAP pathway; DL-2,6-diaminopimelate from LL-2,6-diaminopimelate: step 1/1.</text>
</comment>
<sequence>MNFKFSKWQGCGNDFVIVDCFKEQIDDFSNLAITVCDRHYGIGADGLILVMPSDHADFKMRIFNTDGSEAEMCGNGIRCFARYIYEAKLTTKTLFTVETGAGIIKPEIILTAENTVDLIRVDMGEPILAADKIPVAGFGSEQVIAQPITILDKEYKMTCVSMGNPHCVVFVDDIAQINLEKVGPLFEINEHFPKKINTEFAEVKDRGHIRMRVWERGAAITLACGTGSCATIVAAVLNHKTDRNVEIELDGGLLFVEWTQAGTVYMSGPAEKVFSGIYSV</sequence>
<evidence type="ECO:0000256" key="3">
    <source>
        <dbReference type="ARBA" id="ARBA00013080"/>
    </source>
</evidence>
<feature type="binding site" evidence="9">
    <location>
        <begin position="225"/>
        <end position="226"/>
    </location>
    <ligand>
        <name>substrate</name>
    </ligand>
</feature>
<feature type="binding site" evidence="9">
    <location>
        <begin position="215"/>
        <end position="216"/>
    </location>
    <ligand>
        <name>substrate</name>
    </ligand>
</feature>
<feature type="site" description="Could be important to modulate the pK values of the two catalytic cysteine residues" evidence="9">
    <location>
        <position position="166"/>
    </location>
</feature>
<comment type="function">
    <text evidence="9">Catalyzes the stereoinversion of LL-2,6-diaminopimelate (L,L-DAP) to meso-diaminopimelate (meso-DAP), a precursor of L-lysine and an essential component of the bacterial peptidoglycan.</text>
</comment>
<dbReference type="NCBIfam" id="TIGR00652">
    <property type="entry name" value="DapF"/>
    <property type="match status" value="1"/>
</dbReference>
<dbReference type="GO" id="GO:0008837">
    <property type="term" value="F:diaminopimelate epimerase activity"/>
    <property type="evidence" value="ECO:0007669"/>
    <property type="project" value="UniProtKB-UniRule"/>
</dbReference>
<comment type="caution">
    <text evidence="9">Lacks conserved residue(s) required for the propagation of feature annotation.</text>
</comment>
<keyword evidence="7 9" id="KW-0413">Isomerase</keyword>
<gene>
    <name evidence="9" type="primary">dapF</name>
    <name evidence="11" type="ORF">SAMN05660742_103221</name>
</gene>
<evidence type="ECO:0000256" key="1">
    <source>
        <dbReference type="ARBA" id="ARBA00005196"/>
    </source>
</evidence>
<organism evidence="11 12">
    <name type="scientific">Propionispira arboris</name>
    <dbReference type="NCBI Taxonomy" id="84035"/>
    <lineage>
        <taxon>Bacteria</taxon>
        <taxon>Bacillati</taxon>
        <taxon>Bacillota</taxon>
        <taxon>Negativicutes</taxon>
        <taxon>Selenomonadales</taxon>
        <taxon>Selenomonadaceae</taxon>
        <taxon>Propionispira</taxon>
    </lineage>
</organism>
<evidence type="ECO:0000313" key="12">
    <source>
        <dbReference type="Proteomes" id="UP000199662"/>
    </source>
</evidence>
<feature type="site" description="Could be important to modulate the pK values of the two catalytic cysteine residues" evidence="9">
    <location>
        <position position="215"/>
    </location>
</feature>
<dbReference type="STRING" id="84035.SAMN05660742_103221"/>
<keyword evidence="12" id="KW-1185">Reference proteome</keyword>
<dbReference type="UniPathway" id="UPA00034">
    <property type="reaction ID" value="UER00025"/>
</dbReference>
<dbReference type="InterPro" id="IPR001653">
    <property type="entry name" value="DAP_epimerase_DapF"/>
</dbReference>
<dbReference type="InterPro" id="IPR018510">
    <property type="entry name" value="DAP_epimerase_AS"/>
</dbReference>
<dbReference type="EC" id="5.1.1.7" evidence="3 9"/>
<evidence type="ECO:0000256" key="8">
    <source>
        <dbReference type="ARBA" id="ARBA00051712"/>
    </source>
</evidence>
<dbReference type="PROSITE" id="PS01326">
    <property type="entry name" value="DAP_EPIMERASE"/>
    <property type="match status" value="1"/>
</dbReference>
<feature type="active site" evidence="10">
    <location>
        <position position="73"/>
    </location>
</feature>
<feature type="binding site" evidence="9">
    <location>
        <position position="164"/>
    </location>
    <ligand>
        <name>substrate</name>
    </ligand>
</feature>
<dbReference type="Pfam" id="PF01678">
    <property type="entry name" value="DAP_epimerase"/>
    <property type="match status" value="2"/>
</dbReference>
<dbReference type="SUPFAM" id="SSF54506">
    <property type="entry name" value="Diaminopimelate epimerase-like"/>
    <property type="match status" value="2"/>
</dbReference>
<evidence type="ECO:0000256" key="7">
    <source>
        <dbReference type="ARBA" id="ARBA00023235"/>
    </source>
</evidence>
<dbReference type="EMBL" id="FNZK01000003">
    <property type="protein sequence ID" value="SEJ11664.1"/>
    <property type="molecule type" value="Genomic_DNA"/>
</dbReference>
<comment type="similarity">
    <text evidence="2 9">Belongs to the diaminopimelate epimerase family.</text>
</comment>
<feature type="active site" description="Proton donor" evidence="9">
    <location>
        <position position="73"/>
    </location>
</feature>
<feature type="active site" description="Proton acceptor" evidence="9">
    <location>
        <position position="224"/>
    </location>
</feature>
<dbReference type="PANTHER" id="PTHR31689">
    <property type="entry name" value="DIAMINOPIMELATE EPIMERASE, CHLOROPLASTIC"/>
    <property type="match status" value="1"/>
</dbReference>
<keyword evidence="5 9" id="KW-0028">Amino-acid biosynthesis</keyword>
<name>A0A1H6W8X0_9FIRM</name>
<dbReference type="PANTHER" id="PTHR31689:SF0">
    <property type="entry name" value="DIAMINOPIMELATE EPIMERASE"/>
    <property type="match status" value="1"/>
</dbReference>
<keyword evidence="6 9" id="KW-0457">Lysine biosynthesis</keyword>
<dbReference type="Proteomes" id="UP000199662">
    <property type="component" value="Unassembled WGS sequence"/>
</dbReference>
<keyword evidence="4 9" id="KW-0963">Cytoplasm</keyword>
<comment type="catalytic activity">
    <reaction evidence="8 9">
        <text>(2S,6S)-2,6-diaminopimelate = meso-2,6-diaminopimelate</text>
        <dbReference type="Rhea" id="RHEA:15393"/>
        <dbReference type="ChEBI" id="CHEBI:57609"/>
        <dbReference type="ChEBI" id="CHEBI:57791"/>
        <dbReference type="EC" id="5.1.1.7"/>
    </reaction>
</comment>
<dbReference type="AlphaFoldDB" id="A0A1H6W8X0"/>
<accession>A0A1H6W8X0</accession>
<feature type="binding site" evidence="9">
    <location>
        <position position="197"/>
    </location>
    <ligand>
        <name>substrate</name>
    </ligand>
</feature>
<dbReference type="FunFam" id="3.10.310.10:FF:000004">
    <property type="entry name" value="Diaminopimelate epimerase"/>
    <property type="match status" value="1"/>
</dbReference>
<comment type="subcellular location">
    <subcellularLocation>
        <location evidence="9">Cytoplasm</location>
    </subcellularLocation>
</comment>
<evidence type="ECO:0000313" key="11">
    <source>
        <dbReference type="EMBL" id="SEJ11664.1"/>
    </source>
</evidence>
<dbReference type="GO" id="GO:0005829">
    <property type="term" value="C:cytosol"/>
    <property type="evidence" value="ECO:0007669"/>
    <property type="project" value="TreeGrafter"/>
</dbReference>
<reference evidence="11 12" key="1">
    <citation type="submission" date="2016-10" db="EMBL/GenBank/DDBJ databases">
        <authorList>
            <person name="de Groot N.N."/>
        </authorList>
    </citation>
    <scope>NUCLEOTIDE SEQUENCE [LARGE SCALE GENOMIC DNA]</scope>
    <source>
        <strain evidence="11 12">DSM 2179</strain>
    </source>
</reference>
<evidence type="ECO:0000256" key="5">
    <source>
        <dbReference type="ARBA" id="ARBA00022605"/>
    </source>
</evidence>
<evidence type="ECO:0000256" key="4">
    <source>
        <dbReference type="ARBA" id="ARBA00022490"/>
    </source>
</evidence>
<dbReference type="FunFam" id="3.10.310.10:FF:000001">
    <property type="entry name" value="Diaminopimelate epimerase"/>
    <property type="match status" value="1"/>
</dbReference>